<protein>
    <recommendedName>
        <fullName evidence="3">DKNYY family protein</fullName>
    </recommendedName>
</protein>
<gene>
    <name evidence="1" type="ORF">GV828_02575</name>
</gene>
<proteinExistence type="predicted"/>
<keyword evidence="2" id="KW-1185">Reference proteome</keyword>
<dbReference type="InterPro" id="IPR027375">
    <property type="entry name" value="DKNYY"/>
</dbReference>
<evidence type="ECO:0000313" key="2">
    <source>
        <dbReference type="Proteomes" id="UP000798602"/>
    </source>
</evidence>
<evidence type="ECO:0008006" key="3">
    <source>
        <dbReference type="Google" id="ProtNLM"/>
    </source>
</evidence>
<accession>A0ABW9Z5G9</accession>
<dbReference type="RefSeq" id="WP_166535901.1">
    <property type="nucleotide sequence ID" value="NZ_JAABLM010000002.1"/>
</dbReference>
<reference evidence="2" key="1">
    <citation type="submission" date="2020-01" db="EMBL/GenBank/DDBJ databases">
        <title>Sphingomonas sp. strain CSW-10.</title>
        <authorList>
            <person name="Chen W.-M."/>
        </authorList>
    </citation>
    <scope>NUCLEOTIDE SEQUENCE [LARGE SCALE GENOMIC DNA]</scope>
    <source>
        <strain evidence="2">NST-5</strain>
    </source>
</reference>
<evidence type="ECO:0000313" key="1">
    <source>
        <dbReference type="EMBL" id="NBL64082.1"/>
    </source>
</evidence>
<sequence>MTNEYEILQSEWDYRIVQDQSGNKKKLIRGVDYDCTWINLGEGFAKRGKEIIFYNEKKFSKLYKIIDFETFELIQSYKTSTHYFKDKNHVYIDSYRDKDLTILEDANPNDFIICDIHKGFVTSKNTDYWYGVKIPFRLADAVFYEGGSYQKVGNQIYFAFANLVDCDVPSFEIVDKREHHKTVFKDKNHIYHKGKVVENANPATFHFLENCINDTLRPYYYNSDIHYYAKDDKYAYFINSVNSIKTIKTKDVDGFDFKVVDSRGIAFDKNYEYHQGVKKRI</sequence>
<name>A0ABW9Z5G9_9FLAO</name>
<dbReference type="Pfam" id="PF13644">
    <property type="entry name" value="DKNYY"/>
    <property type="match status" value="1"/>
</dbReference>
<organism evidence="1 2">
    <name type="scientific">Flavobacterium ichthyis</name>
    <dbReference type="NCBI Taxonomy" id="2698827"/>
    <lineage>
        <taxon>Bacteria</taxon>
        <taxon>Pseudomonadati</taxon>
        <taxon>Bacteroidota</taxon>
        <taxon>Flavobacteriia</taxon>
        <taxon>Flavobacteriales</taxon>
        <taxon>Flavobacteriaceae</taxon>
        <taxon>Flavobacterium</taxon>
    </lineage>
</organism>
<comment type="caution">
    <text evidence="1">The sequence shown here is derived from an EMBL/GenBank/DDBJ whole genome shotgun (WGS) entry which is preliminary data.</text>
</comment>
<dbReference type="EMBL" id="JAABLM010000002">
    <property type="protein sequence ID" value="NBL64082.1"/>
    <property type="molecule type" value="Genomic_DNA"/>
</dbReference>
<dbReference type="Proteomes" id="UP000798602">
    <property type="component" value="Unassembled WGS sequence"/>
</dbReference>